<dbReference type="InterPro" id="IPR051262">
    <property type="entry name" value="SMP-30/CGR1_Lactonase"/>
</dbReference>
<organism evidence="4 5">
    <name type="scientific">Parachitinimonas caeni</name>
    <dbReference type="NCBI Taxonomy" id="3031301"/>
    <lineage>
        <taxon>Bacteria</taxon>
        <taxon>Pseudomonadati</taxon>
        <taxon>Pseudomonadota</taxon>
        <taxon>Betaproteobacteria</taxon>
        <taxon>Neisseriales</taxon>
        <taxon>Chitinibacteraceae</taxon>
        <taxon>Parachitinimonas</taxon>
    </lineage>
</organism>
<evidence type="ECO:0000256" key="2">
    <source>
        <dbReference type="SAM" id="SignalP"/>
    </source>
</evidence>
<dbReference type="PANTHER" id="PTHR47572">
    <property type="entry name" value="LIPOPROTEIN-RELATED"/>
    <property type="match status" value="1"/>
</dbReference>
<dbReference type="SUPFAM" id="SSF63829">
    <property type="entry name" value="Calcium-dependent phosphotriesterase"/>
    <property type="match status" value="1"/>
</dbReference>
<feature type="chain" id="PRO_5046272553" evidence="2">
    <location>
        <begin position="28"/>
        <end position="312"/>
    </location>
</feature>
<dbReference type="InterPro" id="IPR011042">
    <property type="entry name" value="6-blade_b-propeller_TolB-like"/>
</dbReference>
<dbReference type="PANTHER" id="PTHR47572:SF4">
    <property type="entry name" value="LACTONASE DRP35"/>
    <property type="match status" value="1"/>
</dbReference>
<evidence type="ECO:0000313" key="5">
    <source>
        <dbReference type="Proteomes" id="UP001172778"/>
    </source>
</evidence>
<dbReference type="EMBL" id="JARRAF010000012">
    <property type="protein sequence ID" value="MDK2124825.1"/>
    <property type="molecule type" value="Genomic_DNA"/>
</dbReference>
<protein>
    <submittedName>
        <fullName evidence="4">SMP-30/gluconolactonase/LRE family protein</fullName>
    </submittedName>
</protein>
<evidence type="ECO:0000256" key="1">
    <source>
        <dbReference type="ARBA" id="ARBA00022801"/>
    </source>
</evidence>
<evidence type="ECO:0000259" key="3">
    <source>
        <dbReference type="Pfam" id="PF08450"/>
    </source>
</evidence>
<proteinExistence type="predicted"/>
<sequence>MSAQTLKPLALLATVLVASSLAPKTLAADLCDSLLAETAPRLIATGFQYTEGPTWDAQHQRFVFSDIPANTVYSLKLDGKAEVLLKPSGFANGNAFDSAGNLWSARHDRKVVKTGSDGTAQVEISTYDGKKLNSPNDLVVAKDGAVWFTDPPFGIQGYGPEKADEEQTARGIYRVKDGKVERMSGDLKLPNGLAFSRDQKSLYVGDTSDGTVYRFKLARDGKLTEKTPFAKVEPAAGKTPMVDGIRIDQKGNLWATGPESIGVFNAKGSLLCRIDMPGAHVSNLAFGGKDGKDLLITYSDRIMALRTKVAGN</sequence>
<dbReference type="InterPro" id="IPR013658">
    <property type="entry name" value="SGL"/>
</dbReference>
<comment type="caution">
    <text evidence="4">The sequence shown here is derived from an EMBL/GenBank/DDBJ whole genome shotgun (WGS) entry which is preliminary data.</text>
</comment>
<keyword evidence="1" id="KW-0378">Hydrolase</keyword>
<gene>
    <name evidence="4" type="ORF">PZA18_12295</name>
</gene>
<dbReference type="Proteomes" id="UP001172778">
    <property type="component" value="Unassembled WGS sequence"/>
</dbReference>
<dbReference type="InterPro" id="IPR005511">
    <property type="entry name" value="SMP-30"/>
</dbReference>
<reference evidence="4" key="1">
    <citation type="submission" date="2023-03" db="EMBL/GenBank/DDBJ databases">
        <title>Chitinimonas shenzhenensis gen. nov., sp. nov., a novel member of family Burkholderiaceae isolated from activated sludge collected in Shen Zhen, China.</title>
        <authorList>
            <person name="Wang X."/>
        </authorList>
    </citation>
    <scope>NUCLEOTIDE SEQUENCE</scope>
    <source>
        <strain evidence="4">DQS-5</strain>
    </source>
</reference>
<keyword evidence="2" id="KW-0732">Signal</keyword>
<dbReference type="Pfam" id="PF08450">
    <property type="entry name" value="SGL"/>
    <property type="match status" value="1"/>
</dbReference>
<dbReference type="PRINTS" id="PR01790">
    <property type="entry name" value="SMP30FAMILY"/>
</dbReference>
<keyword evidence="5" id="KW-1185">Reference proteome</keyword>
<dbReference type="RefSeq" id="WP_284101136.1">
    <property type="nucleotide sequence ID" value="NZ_JARRAF010000012.1"/>
</dbReference>
<feature type="signal peptide" evidence="2">
    <location>
        <begin position="1"/>
        <end position="27"/>
    </location>
</feature>
<name>A0ABT7E065_9NEIS</name>
<accession>A0ABT7E065</accession>
<dbReference type="Gene3D" id="2.120.10.30">
    <property type="entry name" value="TolB, C-terminal domain"/>
    <property type="match status" value="1"/>
</dbReference>
<feature type="domain" description="SMP-30/Gluconolactonase/LRE-like region" evidence="3">
    <location>
        <begin position="50"/>
        <end position="297"/>
    </location>
</feature>
<evidence type="ECO:0000313" key="4">
    <source>
        <dbReference type="EMBL" id="MDK2124825.1"/>
    </source>
</evidence>